<comment type="caution">
    <text evidence="1">The sequence shown here is derived from an EMBL/GenBank/DDBJ whole genome shotgun (WGS) entry which is preliminary data.</text>
</comment>
<evidence type="ECO:0000313" key="1">
    <source>
        <dbReference type="EMBL" id="VEL38757.1"/>
    </source>
</evidence>
<dbReference type="OrthoDB" id="4217619at2759"/>
<reference evidence="1" key="1">
    <citation type="submission" date="2018-11" db="EMBL/GenBank/DDBJ databases">
        <authorList>
            <consortium name="Pathogen Informatics"/>
        </authorList>
    </citation>
    <scope>NUCLEOTIDE SEQUENCE</scope>
</reference>
<gene>
    <name evidence="1" type="ORF">PXEA_LOCUS32197</name>
</gene>
<dbReference type="EMBL" id="CAAALY010258908">
    <property type="protein sequence ID" value="VEL38757.1"/>
    <property type="molecule type" value="Genomic_DNA"/>
</dbReference>
<dbReference type="Proteomes" id="UP000784294">
    <property type="component" value="Unassembled WGS sequence"/>
</dbReference>
<name>A0A448XKF8_9PLAT</name>
<keyword evidence="2" id="KW-1185">Reference proteome</keyword>
<evidence type="ECO:0000313" key="2">
    <source>
        <dbReference type="Proteomes" id="UP000784294"/>
    </source>
</evidence>
<sequence>MADTGVGFAIPVGQVRRFIEVALKAVASTSPSAPPPSRIPAIPWRARVFSGAGEQQSRYLGLVVHTVTSELIAELKACRPQSLDLNGLAEGVFIFSVNPGSPAAK</sequence>
<protein>
    <submittedName>
        <fullName evidence="1">Uncharacterized protein</fullName>
    </submittedName>
</protein>
<organism evidence="1 2">
    <name type="scientific">Protopolystoma xenopodis</name>
    <dbReference type="NCBI Taxonomy" id="117903"/>
    <lineage>
        <taxon>Eukaryota</taxon>
        <taxon>Metazoa</taxon>
        <taxon>Spiralia</taxon>
        <taxon>Lophotrochozoa</taxon>
        <taxon>Platyhelminthes</taxon>
        <taxon>Monogenea</taxon>
        <taxon>Polyopisthocotylea</taxon>
        <taxon>Polystomatidea</taxon>
        <taxon>Polystomatidae</taxon>
        <taxon>Protopolystoma</taxon>
    </lineage>
</organism>
<proteinExistence type="predicted"/>
<accession>A0A448XKF8</accession>
<dbReference type="AlphaFoldDB" id="A0A448XKF8"/>